<dbReference type="Gene3D" id="3.90.1100.10">
    <property type="match status" value="1"/>
</dbReference>
<comment type="similarity">
    <text evidence="1 9">Belongs to the RNA polymerase beta chain family.</text>
</comment>
<dbReference type="Pfam" id="PF04561">
    <property type="entry name" value="RNA_pol_Rpb2_2"/>
    <property type="match status" value="1"/>
</dbReference>
<evidence type="ECO:0000259" key="14">
    <source>
        <dbReference type="Pfam" id="PF04561"/>
    </source>
</evidence>
<dbReference type="GO" id="GO:0003899">
    <property type="term" value="F:DNA-directed RNA polymerase activity"/>
    <property type="evidence" value="ECO:0007669"/>
    <property type="project" value="UniProtKB-EC"/>
</dbReference>
<proteinExistence type="inferred from homology"/>
<feature type="domain" description="RNA polymerase Rpb2" evidence="18">
    <location>
        <begin position="773"/>
        <end position="820"/>
    </location>
</feature>
<dbReference type="GO" id="GO:0006351">
    <property type="term" value="P:DNA-templated transcription"/>
    <property type="evidence" value="ECO:0007669"/>
    <property type="project" value="InterPro"/>
</dbReference>
<dbReference type="Gene3D" id="3.90.1110.10">
    <property type="entry name" value="RNA polymerase Rpb2, domain 2"/>
    <property type="match status" value="1"/>
</dbReference>
<evidence type="ECO:0000256" key="10">
    <source>
        <dbReference type="RuleBase" id="RU363031"/>
    </source>
</evidence>
<gene>
    <name evidence="19" type="ORF">KC19_10G100300</name>
</gene>
<feature type="region of interest" description="Disordered" evidence="11">
    <location>
        <begin position="23"/>
        <end position="44"/>
    </location>
</feature>
<dbReference type="EMBL" id="CM026431">
    <property type="protein sequence ID" value="KAG0559383.1"/>
    <property type="molecule type" value="Genomic_DNA"/>
</dbReference>
<dbReference type="PANTHER" id="PTHR20856">
    <property type="entry name" value="DNA-DIRECTED RNA POLYMERASE I SUBUNIT 2"/>
    <property type="match status" value="1"/>
</dbReference>
<dbReference type="Proteomes" id="UP000822688">
    <property type="component" value="Chromosome 10"/>
</dbReference>
<dbReference type="InterPro" id="IPR007120">
    <property type="entry name" value="DNA-dir_RNAP_su2_dom"/>
</dbReference>
<feature type="region of interest" description="Disordered" evidence="11">
    <location>
        <begin position="230"/>
        <end position="249"/>
    </location>
</feature>
<name>A0A8T0GMD6_CERPU</name>
<dbReference type="Pfam" id="PF04567">
    <property type="entry name" value="RNA_pol_Rpb2_5"/>
    <property type="match status" value="1"/>
</dbReference>
<dbReference type="Pfam" id="PF04565">
    <property type="entry name" value="RNA_pol_Rpb2_3"/>
    <property type="match status" value="1"/>
</dbReference>
<evidence type="ECO:0000256" key="2">
    <source>
        <dbReference type="ARBA" id="ARBA00022478"/>
    </source>
</evidence>
<dbReference type="InterPro" id="IPR037033">
    <property type="entry name" value="DNA-dir_RNAP_su2_hyb_sf"/>
</dbReference>
<dbReference type="PROSITE" id="PS01166">
    <property type="entry name" value="RNA_POL_BETA"/>
    <property type="match status" value="1"/>
</dbReference>
<protein>
    <recommendedName>
        <fullName evidence="10">DNA-directed RNA polymerase subunit beta</fullName>
        <ecNumber evidence="10">2.7.7.6</ecNumber>
    </recommendedName>
</protein>
<dbReference type="GO" id="GO:0032549">
    <property type="term" value="F:ribonucleoside binding"/>
    <property type="evidence" value="ECO:0007669"/>
    <property type="project" value="InterPro"/>
</dbReference>
<dbReference type="InterPro" id="IPR007642">
    <property type="entry name" value="RNA_pol_Rpb2_2"/>
</dbReference>
<dbReference type="InterPro" id="IPR007647">
    <property type="entry name" value="RNA_pol_Rpb2_5"/>
</dbReference>
<evidence type="ECO:0000313" key="20">
    <source>
        <dbReference type="Proteomes" id="UP000822688"/>
    </source>
</evidence>
<dbReference type="SUPFAM" id="SSF64484">
    <property type="entry name" value="beta and beta-prime subunits of DNA dependent RNA-polymerase"/>
    <property type="match status" value="1"/>
</dbReference>
<evidence type="ECO:0000256" key="5">
    <source>
        <dbReference type="ARBA" id="ARBA00022723"/>
    </source>
</evidence>
<comment type="function">
    <text evidence="10">DNA-dependent RNA polymerase catalyzes the transcription of DNA into RNA using the four ribonucleoside triphosphates as substrates.</text>
</comment>
<comment type="catalytic activity">
    <reaction evidence="8 10">
        <text>RNA(n) + a ribonucleoside 5'-triphosphate = RNA(n+1) + diphosphate</text>
        <dbReference type="Rhea" id="RHEA:21248"/>
        <dbReference type="Rhea" id="RHEA-COMP:14527"/>
        <dbReference type="Rhea" id="RHEA-COMP:17342"/>
        <dbReference type="ChEBI" id="CHEBI:33019"/>
        <dbReference type="ChEBI" id="CHEBI:61557"/>
        <dbReference type="ChEBI" id="CHEBI:140395"/>
        <dbReference type="EC" id="2.7.7.6"/>
    </reaction>
</comment>
<dbReference type="Pfam" id="PF04566">
    <property type="entry name" value="RNA_pol_Rpb2_4"/>
    <property type="match status" value="1"/>
</dbReference>
<dbReference type="InterPro" id="IPR007121">
    <property type="entry name" value="RNA_pol_bsu_CS"/>
</dbReference>
<dbReference type="CDD" id="cd00653">
    <property type="entry name" value="RNA_pol_B_RPB2"/>
    <property type="match status" value="1"/>
</dbReference>
<evidence type="ECO:0000259" key="12">
    <source>
        <dbReference type="Pfam" id="PF00562"/>
    </source>
</evidence>
<dbReference type="Pfam" id="PF04560">
    <property type="entry name" value="RNA_pol_Rpb2_7"/>
    <property type="match status" value="1"/>
</dbReference>
<reference evidence="19" key="1">
    <citation type="submission" date="2020-06" db="EMBL/GenBank/DDBJ databases">
        <title>WGS assembly of Ceratodon purpureus strain R40.</title>
        <authorList>
            <person name="Carey S.B."/>
            <person name="Jenkins J."/>
            <person name="Shu S."/>
            <person name="Lovell J.T."/>
            <person name="Sreedasyam A."/>
            <person name="Maumus F."/>
            <person name="Tiley G.P."/>
            <person name="Fernandez-Pozo N."/>
            <person name="Barry K."/>
            <person name="Chen C."/>
            <person name="Wang M."/>
            <person name="Lipzen A."/>
            <person name="Daum C."/>
            <person name="Saski C.A."/>
            <person name="Payton A.C."/>
            <person name="Mcbreen J.C."/>
            <person name="Conrad R.E."/>
            <person name="Kollar L.M."/>
            <person name="Olsson S."/>
            <person name="Huttunen S."/>
            <person name="Landis J.B."/>
            <person name="Wickett N.J."/>
            <person name="Johnson M.G."/>
            <person name="Rensing S.A."/>
            <person name="Grimwood J."/>
            <person name="Schmutz J."/>
            <person name="Mcdaniel S.F."/>
        </authorList>
    </citation>
    <scope>NUCLEOTIDE SEQUENCE</scope>
    <source>
        <strain evidence="19">R40</strain>
    </source>
</reference>
<keyword evidence="2 10" id="KW-0240">DNA-directed RNA polymerase</keyword>
<keyword evidence="6" id="KW-0862">Zinc</keyword>
<feature type="domain" description="RNA polymerase Rpb2" evidence="16">
    <location>
        <begin position="588"/>
        <end position="647"/>
    </location>
</feature>
<evidence type="ECO:0000256" key="6">
    <source>
        <dbReference type="ARBA" id="ARBA00022833"/>
    </source>
</evidence>
<dbReference type="InterPro" id="IPR007646">
    <property type="entry name" value="RNA_pol_Rpb2_4"/>
</dbReference>
<feature type="domain" description="RNA polymerase beta subunit protrusion" evidence="15">
    <location>
        <begin position="127"/>
        <end position="555"/>
    </location>
</feature>
<evidence type="ECO:0000259" key="13">
    <source>
        <dbReference type="Pfam" id="PF04560"/>
    </source>
</evidence>
<evidence type="ECO:0000256" key="11">
    <source>
        <dbReference type="SAM" id="MobiDB-lite"/>
    </source>
</evidence>
<organism evidence="19 20">
    <name type="scientific">Ceratodon purpureus</name>
    <name type="common">Fire moss</name>
    <name type="synonym">Dicranum purpureum</name>
    <dbReference type="NCBI Taxonomy" id="3225"/>
    <lineage>
        <taxon>Eukaryota</taxon>
        <taxon>Viridiplantae</taxon>
        <taxon>Streptophyta</taxon>
        <taxon>Embryophyta</taxon>
        <taxon>Bryophyta</taxon>
        <taxon>Bryophytina</taxon>
        <taxon>Bryopsida</taxon>
        <taxon>Dicranidae</taxon>
        <taxon>Pseudoditrichales</taxon>
        <taxon>Ditrichaceae</taxon>
        <taxon>Ceratodon</taxon>
    </lineage>
</organism>
<evidence type="ECO:0000259" key="17">
    <source>
        <dbReference type="Pfam" id="PF04566"/>
    </source>
</evidence>
<feature type="domain" description="RNA polymerase Rpb2" evidence="13">
    <location>
        <begin position="1190"/>
        <end position="1278"/>
    </location>
</feature>
<dbReference type="Gene3D" id="2.40.270.10">
    <property type="entry name" value="DNA-directed RNA polymerase, subunit 2, domain 6"/>
    <property type="match status" value="1"/>
</dbReference>
<dbReference type="InterPro" id="IPR015712">
    <property type="entry name" value="DNA-dir_RNA_pol_su2"/>
</dbReference>
<dbReference type="Gene3D" id="2.40.50.150">
    <property type="match status" value="1"/>
</dbReference>
<keyword evidence="20" id="KW-1185">Reference proteome</keyword>
<evidence type="ECO:0000259" key="16">
    <source>
        <dbReference type="Pfam" id="PF04565"/>
    </source>
</evidence>
<evidence type="ECO:0000256" key="1">
    <source>
        <dbReference type="ARBA" id="ARBA00006835"/>
    </source>
</evidence>
<sequence>MEESEGLEDGLLGARPPMEDFEILEDEPPRAISPMIDSEDDMELPIPPADGIEENLAVSNTPMAIDDTEATEMQIDAAASYVPIEPMQAGEELREEPVNRGGRKMTAKEEDEARWAVAKMFFEHRSLVENQLQSFNEFLETGMQRMFKESTPVEVAADHNPASVRISGLPRQARFWFGVVSVGKPETYVDDDKKETKVLFPREARLRNMTYAAPINLEINLEVYITRTTGKGTSEKGGAEKGAAEKGTAEKEVFQTMTETVCIGRIPIMVKSNFCHLSGLSDEKVRSKEDCGFDIGGYFIIKGSEKVLIAQEERCDQRIFVQYVKKSNSWIATCAPSHKGFYDYRSKSPVRLVIEKNVPTLNMTLSTVTDPIPVVIVMRALGFSTDMDFMRMVCYDFSDLPFMELLLPSVLAADELMIKFLKRKDRKSAKSMQAARAQEEALAYIGAKKRNTNKPNDADSGRDVLKLLFQDLGESYNRKAYFLGYIIRQICLTKLGRRPPTDRDHYKNIRLDLAGQLLRHQFRGAMSHLQRDIAKQVQKQLGKDECLLDIKSVVHEMIVTRNLQSAFTLGNWNTANGLLSSGVVGDIKRTNTIAMISHLRQHRLNMRPKSRPTESARHPNFSHWARVCPVQTTDGDDCGLVKNISLTGILSSRTDDEPVIAILLDHQMQYLEEVLPSTFDRVDKVFVNGKWIGTLEQSQEVVDLLRALRRKGALFEETEIVKDDQQKEVRIYTDAGRILRPLLVVQNQHLVLSKRHLKKMRSAKTPKECRQCWQMLLEDGVVEYLGVEEEERAMVAFGPDDLAKARDFQSAPLYSHCEIDASYLMGLGASTIPFLEHNMASRNLFQSAKHCKQAIGLYTTNFLSRADASASHLFYPQKPLVTTRATSLLNKPELYSGQAAIVAILSYGYNQEDSIVMNQASVDRGLFRSTHYKTFRGEERKKIQEQFSKPSASDARGQFAQNLDKIEEDGFACVGEKLTNGDIIIGKVTAETGAPRQVDNSTRLKLHQKGHIDQVMLSTEEDGHRIAKVRLRVTRAPEAGDKFSSMHGQKGVVGGIFSQEDLPFTQQGIVPDIIMNPHALPSRQTVGQLLECLLGKAIAASGTRRFATPFSGNHVEDINKYLQQANLTGGGSEQMCSGTDGRRLKILATIGPTFYQRLEHMAEDKIKYRGNTGPVNMLTRQPVKDRNALGGLKFGEMERDCMLGHGASATLRERYFLLSDPYQMNVCQKCRRPATMDSSRIPKCKFCNSFKNIVQIQIPYSCKLLWQELLSMGICLYLDTKVC</sequence>
<dbReference type="Pfam" id="PF04563">
    <property type="entry name" value="RNA_pol_Rpb2_1"/>
    <property type="match status" value="1"/>
</dbReference>
<evidence type="ECO:0000256" key="7">
    <source>
        <dbReference type="ARBA" id="ARBA00023163"/>
    </source>
</evidence>
<dbReference type="EC" id="2.7.7.6" evidence="10"/>
<keyword evidence="7 10" id="KW-0804">Transcription</keyword>
<feature type="domain" description="RNA polymerase Rpb2" evidence="17">
    <location>
        <begin position="685"/>
        <end position="746"/>
    </location>
</feature>
<comment type="caution">
    <text evidence="19">The sequence shown here is derived from an EMBL/GenBank/DDBJ whole genome shotgun (WGS) entry which is preliminary data.</text>
</comment>
<dbReference type="InterPro" id="IPR007641">
    <property type="entry name" value="RNA_pol_Rpb2_7"/>
</dbReference>
<feature type="compositionally biased region" description="Basic and acidic residues" evidence="11">
    <location>
        <begin position="233"/>
        <end position="249"/>
    </location>
</feature>
<keyword evidence="5" id="KW-0479">Metal-binding</keyword>
<evidence type="ECO:0000259" key="18">
    <source>
        <dbReference type="Pfam" id="PF04567"/>
    </source>
</evidence>
<evidence type="ECO:0000256" key="9">
    <source>
        <dbReference type="RuleBase" id="RU000434"/>
    </source>
</evidence>
<dbReference type="InterPro" id="IPR014724">
    <property type="entry name" value="RNA_pol_RPB2_OB-fold"/>
</dbReference>
<dbReference type="Gene3D" id="3.90.1070.20">
    <property type="match status" value="1"/>
</dbReference>
<evidence type="ECO:0000256" key="8">
    <source>
        <dbReference type="ARBA" id="ARBA00048552"/>
    </source>
</evidence>
<evidence type="ECO:0000313" key="19">
    <source>
        <dbReference type="EMBL" id="KAG0559384.1"/>
    </source>
</evidence>
<evidence type="ECO:0000259" key="15">
    <source>
        <dbReference type="Pfam" id="PF04563"/>
    </source>
</evidence>
<feature type="domain" description="RNA polymerase Rpb2" evidence="14">
    <location>
        <begin position="345"/>
        <end position="512"/>
    </location>
</feature>
<keyword evidence="3 10" id="KW-0808">Transferase</keyword>
<dbReference type="GO" id="GO:0003677">
    <property type="term" value="F:DNA binding"/>
    <property type="evidence" value="ECO:0007669"/>
    <property type="project" value="InterPro"/>
</dbReference>
<evidence type="ECO:0000256" key="4">
    <source>
        <dbReference type="ARBA" id="ARBA00022695"/>
    </source>
</evidence>
<keyword evidence="4 10" id="KW-0548">Nucleotidyltransferase</keyword>
<dbReference type="InterPro" id="IPR037034">
    <property type="entry name" value="RNA_pol_Rpb2_2_sf"/>
</dbReference>
<dbReference type="InterPro" id="IPR007645">
    <property type="entry name" value="RNA_pol_Rpb2_3"/>
</dbReference>
<dbReference type="Pfam" id="PF00562">
    <property type="entry name" value="RNA_pol_Rpb2_6"/>
    <property type="match status" value="1"/>
</dbReference>
<dbReference type="GO" id="GO:0046872">
    <property type="term" value="F:metal ion binding"/>
    <property type="evidence" value="ECO:0007669"/>
    <property type="project" value="UniProtKB-KW"/>
</dbReference>
<dbReference type="Gene3D" id="3.90.1800.10">
    <property type="entry name" value="RNA polymerase alpha subunit dimerisation domain"/>
    <property type="match status" value="1"/>
</dbReference>
<dbReference type="InterPro" id="IPR007644">
    <property type="entry name" value="RNA_pol_bsu_protrusion"/>
</dbReference>
<feature type="domain" description="DNA-directed RNA polymerase subunit 2 hybrid-binding" evidence="12">
    <location>
        <begin position="829"/>
        <end position="1187"/>
    </location>
</feature>
<evidence type="ECO:0000256" key="3">
    <source>
        <dbReference type="ARBA" id="ARBA00022679"/>
    </source>
</evidence>
<accession>A0A8T0GMD6</accession>
<dbReference type="GO" id="GO:0000428">
    <property type="term" value="C:DNA-directed RNA polymerase complex"/>
    <property type="evidence" value="ECO:0007669"/>
    <property type="project" value="UniProtKB-KW"/>
</dbReference>
<dbReference type="EMBL" id="CM026431">
    <property type="protein sequence ID" value="KAG0559384.1"/>
    <property type="molecule type" value="Genomic_DNA"/>
</dbReference>